<dbReference type="Proteomes" id="UP000273807">
    <property type="component" value="Unassembled WGS sequence"/>
</dbReference>
<evidence type="ECO:0000256" key="3">
    <source>
        <dbReference type="ARBA" id="ARBA00005096"/>
    </source>
</evidence>
<dbReference type="RefSeq" id="WP_123254603.1">
    <property type="nucleotide sequence ID" value="NZ_RBED01000072.1"/>
</dbReference>
<protein>
    <submittedName>
        <fullName evidence="12">NAD(P)/FAD-dependent oxidoreductase</fullName>
    </submittedName>
</protein>
<comment type="similarity">
    <text evidence="4">Belongs to the nitrite and sulfite reductase 4Fe-4S domain family.</text>
</comment>
<comment type="cofactor">
    <cofactor evidence="1">
        <name>siroheme</name>
        <dbReference type="ChEBI" id="CHEBI:60052"/>
    </cofactor>
</comment>
<keyword evidence="6" id="KW-0479">Metal-binding</keyword>
<sequence>MSERIVVVGFGPVAARLIDELLPAVRKGLARLTVIGEEPEAAYNRVLVADLGVGRTTEEALALADAAALIADGVDVRLGVRVRRVDRARQRLILTDGTSPGYDRLVFATGSRPVIPNLTGLNPDPAAPVLPPGVTALRDLRDAAVLRSAVAGGKRVVVLGGGVLGLETALAAAEEGATVTVVHNGPHPLGRNIDRGGGAVLATSLRNCGVRMAGNARSTGLEHNAPDGGFSALLLDDGSAIDGDLLVLSCGVRPRTELAEGCGLSTGTGILVDHKLRAHHEPHIFAIGDCAEVRCPDPECAECRTARGPSGLVGPGWRQAEWLAEYLMLLAAESKADAGPSSDAAADAAAGADALPPLAPEQPGVIVLKARGMNMAVAGDNGAEPWDEEALATGAVNGRARLRVAQWADPEHGRYVKMITRAGVLEGLVAVGMPRTAAELVQLFERGAELPADRSLLLRLDGPDQVAAAGAADPARTVCRCAGVSGTAIASAAADGCGTVSEVSGATRAGTGCGGCHEDIRGIIEAHFQGAVA</sequence>
<evidence type="ECO:0000256" key="8">
    <source>
        <dbReference type="ARBA" id="ARBA00023004"/>
    </source>
</evidence>
<evidence type="ECO:0000259" key="10">
    <source>
        <dbReference type="Pfam" id="PF04324"/>
    </source>
</evidence>
<accession>A0A3N0C5I1</accession>
<keyword evidence="13" id="KW-1185">Reference proteome</keyword>
<feature type="domain" description="FAD/NAD(P)-binding" evidence="11">
    <location>
        <begin position="4"/>
        <end position="292"/>
    </location>
</feature>
<comment type="pathway">
    <text evidence="3">Nitrogen metabolism; nitrate reduction (assimilation).</text>
</comment>
<dbReference type="Pfam" id="PF07992">
    <property type="entry name" value="Pyr_redox_2"/>
    <property type="match status" value="1"/>
</dbReference>
<dbReference type="GO" id="GO:0051536">
    <property type="term" value="F:iron-sulfur cluster binding"/>
    <property type="evidence" value="ECO:0007669"/>
    <property type="project" value="UniProtKB-KW"/>
</dbReference>
<dbReference type="AlphaFoldDB" id="A0A3N0C5I1"/>
<dbReference type="Gene3D" id="1.10.10.1100">
    <property type="entry name" value="BFD-like [2Fe-2S]-binding domain"/>
    <property type="match status" value="1"/>
</dbReference>
<dbReference type="Gene3D" id="3.50.50.60">
    <property type="entry name" value="FAD/NAD(P)-binding domain"/>
    <property type="match status" value="2"/>
</dbReference>
<evidence type="ECO:0000256" key="9">
    <source>
        <dbReference type="ARBA" id="ARBA00023014"/>
    </source>
</evidence>
<name>A0A3N0C5I1_9MICC</name>
<dbReference type="Pfam" id="PF04324">
    <property type="entry name" value="Fer2_BFD"/>
    <property type="match status" value="1"/>
</dbReference>
<proteinExistence type="inferred from homology"/>
<feature type="domain" description="BFD-like [2Fe-2S]-binding" evidence="10">
    <location>
        <begin position="478"/>
        <end position="525"/>
    </location>
</feature>
<evidence type="ECO:0000256" key="1">
    <source>
        <dbReference type="ARBA" id="ARBA00001929"/>
    </source>
</evidence>
<gene>
    <name evidence="12" type="ORF">D7003_06275</name>
</gene>
<evidence type="ECO:0000256" key="2">
    <source>
        <dbReference type="ARBA" id="ARBA00001966"/>
    </source>
</evidence>
<comment type="cofactor">
    <cofactor evidence="2">
        <name>[4Fe-4S] cluster</name>
        <dbReference type="ChEBI" id="CHEBI:49883"/>
    </cofactor>
</comment>
<keyword evidence="7" id="KW-0560">Oxidoreductase</keyword>
<dbReference type="PANTHER" id="PTHR43809:SF1">
    <property type="entry name" value="NITRITE REDUCTASE (NADH) LARGE SUBUNIT"/>
    <property type="match status" value="1"/>
</dbReference>
<evidence type="ECO:0000256" key="6">
    <source>
        <dbReference type="ARBA" id="ARBA00022723"/>
    </source>
</evidence>
<keyword evidence="8" id="KW-0408">Iron</keyword>
<dbReference type="EMBL" id="RBED01000072">
    <property type="protein sequence ID" value="RNL57669.1"/>
    <property type="molecule type" value="Genomic_DNA"/>
</dbReference>
<reference evidence="12 13" key="1">
    <citation type="submission" date="2018-10" db="EMBL/GenBank/DDBJ databases">
        <title>Genome sequencing of Arthrobacter oryzae TNB02.</title>
        <authorList>
            <person name="Cho Y.-J."/>
            <person name="Cho A."/>
            <person name="Kim O.-S."/>
        </authorList>
    </citation>
    <scope>NUCLEOTIDE SEQUENCE [LARGE SCALE GENOMIC DNA]</scope>
    <source>
        <strain evidence="12 13">TNB02</strain>
    </source>
</reference>
<evidence type="ECO:0000256" key="5">
    <source>
        <dbReference type="ARBA" id="ARBA00022617"/>
    </source>
</evidence>
<dbReference type="InterPro" id="IPR052034">
    <property type="entry name" value="NasD-like"/>
</dbReference>
<dbReference type="PRINTS" id="PR00368">
    <property type="entry name" value="FADPNR"/>
</dbReference>
<keyword evidence="5" id="KW-0349">Heme</keyword>
<dbReference type="OrthoDB" id="1145at2"/>
<evidence type="ECO:0000259" key="11">
    <source>
        <dbReference type="Pfam" id="PF07992"/>
    </source>
</evidence>
<evidence type="ECO:0000313" key="12">
    <source>
        <dbReference type="EMBL" id="RNL57669.1"/>
    </source>
</evidence>
<evidence type="ECO:0000256" key="4">
    <source>
        <dbReference type="ARBA" id="ARBA00010429"/>
    </source>
</evidence>
<comment type="caution">
    <text evidence="12">The sequence shown here is derived from an EMBL/GenBank/DDBJ whole genome shotgun (WGS) entry which is preliminary data.</text>
</comment>
<dbReference type="InterPro" id="IPR036188">
    <property type="entry name" value="FAD/NAD-bd_sf"/>
</dbReference>
<evidence type="ECO:0000313" key="13">
    <source>
        <dbReference type="Proteomes" id="UP000273807"/>
    </source>
</evidence>
<dbReference type="SUPFAM" id="SSF51905">
    <property type="entry name" value="FAD/NAD(P)-binding domain"/>
    <property type="match status" value="2"/>
</dbReference>
<dbReference type="PANTHER" id="PTHR43809">
    <property type="entry name" value="NITRITE REDUCTASE (NADH) LARGE SUBUNIT"/>
    <property type="match status" value="1"/>
</dbReference>
<dbReference type="InterPro" id="IPR023753">
    <property type="entry name" value="FAD/NAD-binding_dom"/>
</dbReference>
<keyword evidence="9" id="KW-0411">Iron-sulfur</keyword>
<dbReference type="InterPro" id="IPR007419">
    <property type="entry name" value="BFD-like_2Fe2S-bd_dom"/>
</dbReference>
<dbReference type="GO" id="GO:0046872">
    <property type="term" value="F:metal ion binding"/>
    <property type="evidence" value="ECO:0007669"/>
    <property type="project" value="UniProtKB-KW"/>
</dbReference>
<organism evidence="12 13">
    <name type="scientific">Arthrobacter oryzae</name>
    <dbReference type="NCBI Taxonomy" id="409290"/>
    <lineage>
        <taxon>Bacteria</taxon>
        <taxon>Bacillati</taxon>
        <taxon>Actinomycetota</taxon>
        <taxon>Actinomycetes</taxon>
        <taxon>Micrococcales</taxon>
        <taxon>Micrococcaceae</taxon>
        <taxon>Arthrobacter</taxon>
    </lineage>
</organism>
<evidence type="ECO:0000256" key="7">
    <source>
        <dbReference type="ARBA" id="ARBA00023002"/>
    </source>
</evidence>
<dbReference type="GO" id="GO:0016491">
    <property type="term" value="F:oxidoreductase activity"/>
    <property type="evidence" value="ECO:0007669"/>
    <property type="project" value="UniProtKB-KW"/>
</dbReference>
<dbReference type="InterPro" id="IPR041854">
    <property type="entry name" value="BFD-like_2Fe2S-bd_dom_sf"/>
</dbReference>